<sequence>MSSVMMRFALAISALCAVAALPTRPSGDCVSPSSLTPSTNIFPSQFQISGTQSSLNKAQVTIAENFDVTYFDTYKVVTNTQVNETYVLYQCGTQPPSSSSFSTPVKFFSIPLTSSYIPDTTSAAFYNALLVSDRIGFVTEDVDEPCLQMLASSTCNLETDYSTKTSVLGTTEVDSEMTYGASPTQPKAIAFTASGDPGVLNRVEWLKFLATFFNKEVLANSLFNAISSNYQTIATTATSLANQINAQPKLMAWITWWPQSYAFADTDGISFDFPAYKQEFTNDAGAAILNMTYLQPFMNLTAVPEYPSSTSVYIYANQTSALRQILANVDFVVDSARYYDASGVGIPDTSINLAAFLTRYGLSTSDVSTMKFLKNGGLIRLDAQTNPLSYNQWFGSAVVRPDQVLADFVQLLYPAQQPLLTTPLSKMPGATVQVNAPFFLRNVISGPAPTLLTSTTCPYQNCALPVSAICPTVYLACNGSLVYATSTQPCAPACPNPSVSGTYPPTLPSPPQPPPPPLPPSPGRSQAVRPAMGTLVFTLLTGFITSRFYSY</sequence>
<feature type="signal peptide" evidence="2">
    <location>
        <begin position="1"/>
        <end position="20"/>
    </location>
</feature>
<keyword evidence="4" id="KW-1185">Reference proteome</keyword>
<evidence type="ECO:0000313" key="3">
    <source>
        <dbReference type="EMBL" id="GAX81260.1"/>
    </source>
</evidence>
<dbReference type="STRING" id="1157962.A0A250XEP5"/>
<keyword evidence="2" id="KW-0732">Signal</keyword>
<feature type="region of interest" description="Disordered" evidence="1">
    <location>
        <begin position="502"/>
        <end position="526"/>
    </location>
</feature>
<organism evidence="3 4">
    <name type="scientific">Chlamydomonas eustigma</name>
    <dbReference type="NCBI Taxonomy" id="1157962"/>
    <lineage>
        <taxon>Eukaryota</taxon>
        <taxon>Viridiplantae</taxon>
        <taxon>Chlorophyta</taxon>
        <taxon>core chlorophytes</taxon>
        <taxon>Chlorophyceae</taxon>
        <taxon>CS clade</taxon>
        <taxon>Chlamydomonadales</taxon>
        <taxon>Chlamydomonadaceae</taxon>
        <taxon>Chlamydomonas</taxon>
    </lineage>
</organism>
<dbReference type="PANTHER" id="PTHR38360:SF1">
    <property type="entry name" value="F12P19.7"/>
    <property type="match status" value="1"/>
</dbReference>
<evidence type="ECO:0000256" key="1">
    <source>
        <dbReference type="SAM" id="MobiDB-lite"/>
    </source>
</evidence>
<protein>
    <submittedName>
        <fullName evidence="3">Uncharacterized protein</fullName>
    </submittedName>
</protein>
<dbReference type="EMBL" id="BEGY01000063">
    <property type="protein sequence ID" value="GAX81260.1"/>
    <property type="molecule type" value="Genomic_DNA"/>
</dbReference>
<dbReference type="Proteomes" id="UP000232323">
    <property type="component" value="Unassembled WGS sequence"/>
</dbReference>
<dbReference type="PANTHER" id="PTHR38360">
    <property type="entry name" value="OS03G0120000 PROTEIN"/>
    <property type="match status" value="1"/>
</dbReference>
<evidence type="ECO:0000313" key="4">
    <source>
        <dbReference type="Proteomes" id="UP000232323"/>
    </source>
</evidence>
<feature type="compositionally biased region" description="Pro residues" evidence="1">
    <location>
        <begin position="505"/>
        <end position="522"/>
    </location>
</feature>
<accession>A0A250XEP5</accession>
<comment type="caution">
    <text evidence="3">The sequence shown here is derived from an EMBL/GenBank/DDBJ whole genome shotgun (WGS) entry which is preliminary data.</text>
</comment>
<dbReference type="OrthoDB" id="409848at2759"/>
<name>A0A250XEP5_9CHLO</name>
<feature type="chain" id="PRO_5012490580" evidence="2">
    <location>
        <begin position="21"/>
        <end position="551"/>
    </location>
</feature>
<reference evidence="3 4" key="1">
    <citation type="submission" date="2017-08" db="EMBL/GenBank/DDBJ databases">
        <title>Acidophilic green algal genome provides insights into adaptation to an acidic environment.</title>
        <authorList>
            <person name="Hirooka S."/>
            <person name="Hirose Y."/>
            <person name="Kanesaki Y."/>
            <person name="Higuchi S."/>
            <person name="Fujiwara T."/>
            <person name="Onuma R."/>
            <person name="Era A."/>
            <person name="Ohbayashi R."/>
            <person name="Uzuka A."/>
            <person name="Nozaki H."/>
            <person name="Yoshikawa H."/>
            <person name="Miyagishima S.Y."/>
        </authorList>
    </citation>
    <scope>NUCLEOTIDE SEQUENCE [LARGE SCALE GENOMIC DNA]</scope>
    <source>
        <strain evidence="3 4">NIES-2499</strain>
    </source>
</reference>
<gene>
    <name evidence="3" type="ORF">CEUSTIGMA_g8692.t1</name>
</gene>
<evidence type="ECO:0000256" key="2">
    <source>
        <dbReference type="SAM" id="SignalP"/>
    </source>
</evidence>
<dbReference type="AlphaFoldDB" id="A0A250XEP5"/>
<proteinExistence type="predicted"/>